<keyword evidence="3" id="KW-0347">Helicase</keyword>
<keyword evidence="2" id="KW-0378">Hydrolase</keyword>
<dbReference type="PANTHER" id="PTHR35372">
    <property type="entry name" value="ATP BINDING PROTEIN-RELATED"/>
    <property type="match status" value="1"/>
</dbReference>
<dbReference type="Pfam" id="PF08706">
    <property type="entry name" value="D5_N"/>
    <property type="match status" value="1"/>
</dbReference>
<dbReference type="InterPro" id="IPR006500">
    <property type="entry name" value="Helicase_put_C_phage/plasmid"/>
</dbReference>
<feature type="domain" description="SF3 helicase" evidence="5">
    <location>
        <begin position="479"/>
        <end position="642"/>
    </location>
</feature>
<name>A0ABU7UI09_9CLOT</name>
<dbReference type="InterPro" id="IPR034154">
    <property type="entry name" value="TOPRIM_DnaG/twinkle"/>
</dbReference>
<keyword evidence="1" id="KW-0547">Nucleotide-binding</keyword>
<sequence length="783" mass="90629">MDFSIILNRFKNVKKKGKGYIAICPAHPDKEASLSLWHDEREEKTVMTCHAGCDIADILDAAGLKMSDLFDRPLPDGDYDNRFERIYQYRSSDNNVLFEKVRFKATDEKKKNFTQRRKIGDAIVWGLDGGLHYETYPGSNEWTRNLGKKVAPKERDFESCEPVIYNLPIILKAIAAGEEVHIAEGEKDADNLTSLGFPCCCNFDGASTSKQKPKWKKSYNAIFKGAKVVIFNDNDDPGITHANYIAKELYEVAEYVKRPEIPGILNKEDITDFIIAGNGKEEISELINSTSFYEYDDAEEQSLISFNFSDVGNAERLMAIYGKNIRYSPIRKNWFEWSGKCWEFDSNGKIENLSRKVIRRLQAEGEAISLDGLEYEEEKKKTKFKIQIKSFVLRSESDGRLKAMTNQAKTFIPYILKETDQNVYLINYKNGTLDLKTGLLRKFDRKDYLTKIVNLEYDPKAQCPNWIEFVNKIFLEDKELINYVQKSIGYSMTGDANLQCFYILHGKGSNGKGTFIQAIEQLLGAYYSTLSPESLMERTGNNEGAREDLAKLEGTRFVCVNECDENKYFDENLLKRMSSGSNEKFTVRRMYESYFDLRPEFKMWMTTNGLPRIKGTDKGIWRRIRKIPFEYDFDLDPTKDVNFYEEKLVPELSGILNWALEGCLRWQQEGMKVPKAVEVEIEKYKTDMDPIVRFIDDCCIVSETCRARIPELYDAYADWCHENKEYVLSSIKFSKRLADKDYKQSKIMSNRYWTGIGIADESHQVELVEDKDNVSPFWNNKEQ</sequence>
<proteinExistence type="predicted"/>
<accession>A0ABU7UI09</accession>
<evidence type="ECO:0000256" key="1">
    <source>
        <dbReference type="ARBA" id="ARBA00022741"/>
    </source>
</evidence>
<dbReference type="EMBL" id="JAZHFS010000001">
    <property type="protein sequence ID" value="MEF2110881.1"/>
    <property type="molecule type" value="Genomic_DNA"/>
</dbReference>
<dbReference type="NCBIfam" id="TIGR01613">
    <property type="entry name" value="primase_Cterm"/>
    <property type="match status" value="1"/>
</dbReference>
<dbReference type="InterPro" id="IPR014015">
    <property type="entry name" value="Helicase_SF3_DNA-vir"/>
</dbReference>
<evidence type="ECO:0000256" key="2">
    <source>
        <dbReference type="ARBA" id="ARBA00022801"/>
    </source>
</evidence>
<comment type="caution">
    <text evidence="6">The sequence shown here is derived from an EMBL/GenBank/DDBJ whole genome shotgun (WGS) entry which is preliminary data.</text>
</comment>
<evidence type="ECO:0000259" key="5">
    <source>
        <dbReference type="PROSITE" id="PS51206"/>
    </source>
</evidence>
<evidence type="ECO:0000256" key="3">
    <source>
        <dbReference type="ARBA" id="ARBA00022806"/>
    </source>
</evidence>
<dbReference type="InterPro" id="IPR014818">
    <property type="entry name" value="Phage/plasmid_primase_P4_C"/>
</dbReference>
<dbReference type="PROSITE" id="PS51206">
    <property type="entry name" value="SF3_HELICASE_1"/>
    <property type="match status" value="1"/>
</dbReference>
<reference evidence="6 7" key="1">
    <citation type="submission" date="2023-11" db="EMBL/GenBank/DDBJ databases">
        <title>Draft genome sequence of a psychrophilic Clostridium strain from permafrost water brine.</title>
        <authorList>
            <person name="Shcherbakova V.A."/>
            <person name="Trubitsyn V.E."/>
            <person name="Zakharyuk A.G."/>
        </authorList>
    </citation>
    <scope>NUCLEOTIDE SEQUENCE [LARGE SCALE GENOMIC DNA]</scope>
    <source>
        <strain evidence="6 7">14F</strain>
    </source>
</reference>
<keyword evidence="7" id="KW-1185">Reference proteome</keyword>
<evidence type="ECO:0000313" key="7">
    <source>
        <dbReference type="Proteomes" id="UP001498469"/>
    </source>
</evidence>
<dbReference type="PANTHER" id="PTHR35372:SF2">
    <property type="entry name" value="SF3 HELICASE DOMAIN-CONTAINING PROTEIN"/>
    <property type="match status" value="1"/>
</dbReference>
<gene>
    <name evidence="6" type="ORF">SJI18_01000</name>
</gene>
<dbReference type="InterPro" id="IPR051620">
    <property type="entry name" value="ORF904-like_C"/>
</dbReference>
<evidence type="ECO:0000313" key="6">
    <source>
        <dbReference type="EMBL" id="MEF2110881.1"/>
    </source>
</evidence>
<dbReference type="SMART" id="SM00885">
    <property type="entry name" value="D5_N"/>
    <property type="match status" value="1"/>
</dbReference>
<dbReference type="RefSeq" id="WP_216247504.1">
    <property type="nucleotide sequence ID" value="NZ_JAZHFS010000001.1"/>
</dbReference>
<keyword evidence="4" id="KW-0067">ATP-binding</keyword>
<dbReference type="Pfam" id="PF03288">
    <property type="entry name" value="Pox_D5"/>
    <property type="match status" value="1"/>
</dbReference>
<organism evidence="6 7">
    <name type="scientific">Clostridium frigoriphilum</name>
    <dbReference type="NCBI Taxonomy" id="443253"/>
    <lineage>
        <taxon>Bacteria</taxon>
        <taxon>Bacillati</taxon>
        <taxon>Bacillota</taxon>
        <taxon>Clostridia</taxon>
        <taxon>Eubacteriales</taxon>
        <taxon>Clostridiaceae</taxon>
        <taxon>Clostridium</taxon>
    </lineage>
</organism>
<evidence type="ECO:0000256" key="4">
    <source>
        <dbReference type="ARBA" id="ARBA00022840"/>
    </source>
</evidence>
<dbReference type="CDD" id="cd01029">
    <property type="entry name" value="TOPRIM_primases"/>
    <property type="match status" value="1"/>
</dbReference>
<protein>
    <submittedName>
        <fullName evidence="6">Phage/plasmid primase, P4 family</fullName>
    </submittedName>
</protein>
<dbReference type="InterPro" id="IPR004968">
    <property type="entry name" value="DNA_primase/NTPase_C"/>
</dbReference>
<dbReference type="Proteomes" id="UP001498469">
    <property type="component" value="Unassembled WGS sequence"/>
</dbReference>
<dbReference type="InterPro" id="IPR045455">
    <property type="entry name" value="NrS-1_pol-like_helicase"/>
</dbReference>
<dbReference type="Pfam" id="PF19263">
    <property type="entry name" value="DUF5906"/>
    <property type="match status" value="1"/>
</dbReference>